<keyword evidence="3" id="KW-1185">Reference proteome</keyword>
<dbReference type="EMBL" id="CAAALY010275401">
    <property type="protein sequence ID" value="VEL42607.1"/>
    <property type="molecule type" value="Genomic_DNA"/>
</dbReference>
<protein>
    <submittedName>
        <fullName evidence="2">Uncharacterized protein</fullName>
    </submittedName>
</protein>
<comment type="caution">
    <text evidence="2">The sequence shown here is derived from an EMBL/GenBank/DDBJ whole genome shotgun (WGS) entry which is preliminary data.</text>
</comment>
<dbReference type="Proteomes" id="UP000784294">
    <property type="component" value="Unassembled WGS sequence"/>
</dbReference>
<feature type="region of interest" description="Disordered" evidence="1">
    <location>
        <begin position="178"/>
        <end position="197"/>
    </location>
</feature>
<accession>A0A3S5CRN8</accession>
<evidence type="ECO:0000313" key="2">
    <source>
        <dbReference type="EMBL" id="VEL42607.1"/>
    </source>
</evidence>
<gene>
    <name evidence="2" type="ORF">PXEA_LOCUS36047</name>
</gene>
<reference evidence="2" key="1">
    <citation type="submission" date="2018-11" db="EMBL/GenBank/DDBJ databases">
        <authorList>
            <consortium name="Pathogen Informatics"/>
        </authorList>
    </citation>
    <scope>NUCLEOTIDE SEQUENCE</scope>
</reference>
<evidence type="ECO:0000313" key="3">
    <source>
        <dbReference type="Proteomes" id="UP000784294"/>
    </source>
</evidence>
<name>A0A3S5CRN8_9PLAT</name>
<evidence type="ECO:0000256" key="1">
    <source>
        <dbReference type="SAM" id="MobiDB-lite"/>
    </source>
</evidence>
<dbReference type="AlphaFoldDB" id="A0A3S5CRN8"/>
<sequence length="210" mass="23373">MFKFYRPFCLQTIPLSSYPYILRQPLDHISSGSVAGTLRVWPHSPFLVNTAMWSRRAGAPCNHVDSWIDQLNSVTKTVSPVLHMNEVKVSRLPDFRYEVSHIQLKPKVSFSLLYPIITPLFIQHMRPSQYPFCQLTFSLPRTASLLGTVFAPAGVERGHYLRASLALVRGLDPRTGLPQSSATVSSSNQGPRGGTSSSNAAFWVIELTGE</sequence>
<proteinExistence type="predicted"/>
<organism evidence="2 3">
    <name type="scientific">Protopolystoma xenopodis</name>
    <dbReference type="NCBI Taxonomy" id="117903"/>
    <lineage>
        <taxon>Eukaryota</taxon>
        <taxon>Metazoa</taxon>
        <taxon>Spiralia</taxon>
        <taxon>Lophotrochozoa</taxon>
        <taxon>Platyhelminthes</taxon>
        <taxon>Monogenea</taxon>
        <taxon>Polyopisthocotylea</taxon>
        <taxon>Polystomatidea</taxon>
        <taxon>Polystomatidae</taxon>
        <taxon>Protopolystoma</taxon>
    </lineage>
</organism>